<feature type="transmembrane region" description="Helical" evidence="1">
    <location>
        <begin position="182"/>
        <end position="207"/>
    </location>
</feature>
<keyword evidence="1" id="KW-0472">Membrane</keyword>
<keyword evidence="1" id="KW-1133">Transmembrane helix</keyword>
<keyword evidence="1" id="KW-0812">Transmembrane</keyword>
<keyword evidence="3" id="KW-1185">Reference proteome</keyword>
<evidence type="ECO:0000313" key="2">
    <source>
        <dbReference type="EMBL" id="SPM32754.1"/>
    </source>
</evidence>
<gene>
    <name evidence="2" type="ORF">MRAB57_553</name>
</gene>
<feature type="transmembrane region" description="Helical" evidence="1">
    <location>
        <begin position="247"/>
        <end position="269"/>
    </location>
</feature>
<reference evidence="2 3" key="1">
    <citation type="submission" date="2017-01" db="EMBL/GenBank/DDBJ databases">
        <authorList>
            <consortium name="Urmite Genomes"/>
        </authorList>
    </citation>
    <scope>NUCLEOTIDE SEQUENCE [LARGE SCALE GENOMIC DNA]</scope>
    <source>
        <strain evidence="2 3">AB57</strain>
    </source>
</reference>
<dbReference type="PANTHER" id="PTHR37330:SF1">
    <property type="entry name" value="CONSERVED TRANSMEMBRANE PROTEIN-RELATED"/>
    <property type="match status" value="1"/>
</dbReference>
<protein>
    <submittedName>
        <fullName evidence="2">DUF4436 domain-containing protein</fullName>
    </submittedName>
</protein>
<dbReference type="RefSeq" id="WP_077086200.1">
    <property type="nucleotide sequence ID" value="NZ_LT721901.1"/>
</dbReference>
<dbReference type="STRING" id="1841860.GCA_900157375_00555"/>
<dbReference type="PANTHER" id="PTHR37330">
    <property type="entry name" value="CONSERVED TRANSMEMBRANE PROTEIN-RELATED"/>
    <property type="match status" value="1"/>
</dbReference>
<organism evidence="2 3">
    <name type="scientific">Mycobacterium rhizamassiliense</name>
    <dbReference type="NCBI Taxonomy" id="1841860"/>
    <lineage>
        <taxon>Bacteria</taxon>
        <taxon>Bacillati</taxon>
        <taxon>Actinomycetota</taxon>
        <taxon>Actinomycetes</taxon>
        <taxon>Mycobacteriales</taxon>
        <taxon>Mycobacteriaceae</taxon>
        <taxon>Mycobacterium</taxon>
    </lineage>
</organism>
<evidence type="ECO:0000313" key="3">
    <source>
        <dbReference type="Proteomes" id="UP000240988"/>
    </source>
</evidence>
<dbReference type="InterPro" id="IPR027948">
    <property type="entry name" value="DUF4436"/>
</dbReference>
<dbReference type="EMBL" id="FUFA01000002">
    <property type="protein sequence ID" value="SPM32754.1"/>
    <property type="molecule type" value="Genomic_DNA"/>
</dbReference>
<accession>A0A2U3NMT1</accession>
<evidence type="ECO:0000256" key="1">
    <source>
        <dbReference type="SAM" id="Phobius"/>
    </source>
</evidence>
<proteinExistence type="predicted"/>
<dbReference type="Proteomes" id="UP000240988">
    <property type="component" value="Unassembled WGS sequence"/>
</dbReference>
<name>A0A2U3NMT1_9MYCO</name>
<dbReference type="Pfam" id="PF14494">
    <property type="entry name" value="DUF4436"/>
    <property type="match status" value="1"/>
</dbReference>
<dbReference type="AlphaFoldDB" id="A0A2U3NMT1"/>
<dbReference type="OrthoDB" id="8438075at2"/>
<sequence>MRLGIIGFMALIAAYVASLLIYVDSGMGHPHQVNERQPGGNATTVTVDIEDIRSNNSVLATNISVVPSPALLDPVTHKLKEDLSVEVTSVVTPSKRSWSKGAVPDVWPVSLILSGEVADWPFDEYRSKPVTIEVERGASDTPEPATVIFVDRLLGWTVDMSSSGPAAPGPYQVELSRTMSTVAFGFVIVFVYLALGGLGLVVAVQTWRNKRKFQPPMTTWYAAMLFAVMPLRNALPDSPPFGSWIDISVVLWAIVVLVISMMIYILCWWRHLAPEPAELAASAKTPR</sequence>